<keyword evidence="2" id="KW-0436">Ligase</keyword>
<dbReference type="PANTHER" id="PTHR10562">
    <property type="entry name" value="SMALL UBIQUITIN-RELATED MODIFIER"/>
    <property type="match status" value="1"/>
</dbReference>
<dbReference type="OrthoDB" id="442921at2759"/>
<feature type="domain" description="Ubiquitin-like" evidence="1">
    <location>
        <begin position="13"/>
        <end position="88"/>
    </location>
</feature>
<dbReference type="Pfam" id="PF11976">
    <property type="entry name" value="Rad60-SLD"/>
    <property type="match status" value="1"/>
</dbReference>
<name>A0A5J4VNH7_9EUKA</name>
<protein>
    <submittedName>
        <fullName evidence="2">Putative ubiquitin-protein ligase</fullName>
    </submittedName>
</protein>
<dbReference type="Gene3D" id="3.10.20.90">
    <property type="entry name" value="Phosphatidylinositol 3-kinase Catalytic Subunit, Chain A, domain 1"/>
    <property type="match status" value="1"/>
</dbReference>
<evidence type="ECO:0000313" key="2">
    <source>
        <dbReference type="EMBL" id="KAA6384158.1"/>
    </source>
</evidence>
<dbReference type="InterPro" id="IPR029071">
    <property type="entry name" value="Ubiquitin-like_domsf"/>
</dbReference>
<gene>
    <name evidence="2" type="ORF">EZS28_020316</name>
</gene>
<dbReference type="EMBL" id="SNRW01005888">
    <property type="protein sequence ID" value="KAA6384158.1"/>
    <property type="molecule type" value="Genomic_DNA"/>
</dbReference>
<dbReference type="AlphaFoldDB" id="A0A5J4VNH7"/>
<reference evidence="2 3" key="1">
    <citation type="submission" date="2019-03" db="EMBL/GenBank/DDBJ databases">
        <title>Single cell metagenomics reveals metabolic interactions within the superorganism composed of flagellate Streblomastix strix and complex community of Bacteroidetes bacteria on its surface.</title>
        <authorList>
            <person name="Treitli S.C."/>
            <person name="Kolisko M."/>
            <person name="Husnik F."/>
            <person name="Keeling P."/>
            <person name="Hampl V."/>
        </authorList>
    </citation>
    <scope>NUCLEOTIDE SEQUENCE [LARGE SCALE GENOMIC DNA]</scope>
    <source>
        <strain evidence="2">ST1C</strain>
    </source>
</reference>
<organism evidence="2 3">
    <name type="scientific">Streblomastix strix</name>
    <dbReference type="NCBI Taxonomy" id="222440"/>
    <lineage>
        <taxon>Eukaryota</taxon>
        <taxon>Metamonada</taxon>
        <taxon>Preaxostyla</taxon>
        <taxon>Oxymonadida</taxon>
        <taxon>Streblomastigidae</taxon>
        <taxon>Streblomastix</taxon>
    </lineage>
</organism>
<dbReference type="GO" id="GO:0016874">
    <property type="term" value="F:ligase activity"/>
    <property type="evidence" value="ECO:0007669"/>
    <property type="project" value="UniProtKB-KW"/>
</dbReference>
<accession>A0A5J4VNH7</accession>
<dbReference type="InterPro" id="IPR022617">
    <property type="entry name" value="Rad60/SUMO-like_dom"/>
</dbReference>
<dbReference type="Proteomes" id="UP000324800">
    <property type="component" value="Unassembled WGS sequence"/>
</dbReference>
<proteinExistence type="predicted"/>
<sequence length="88" mass="10112">MAEKVKDEKAERINVKVRNETGEETFFKIRRNTALGKLMEAYSANMNKKLSTLRFLFDGNRIKKIDTPDSLDMEDGDLIDVMIQQISG</sequence>
<evidence type="ECO:0000259" key="1">
    <source>
        <dbReference type="PROSITE" id="PS50053"/>
    </source>
</evidence>
<dbReference type="SUPFAM" id="SSF54236">
    <property type="entry name" value="Ubiquitin-like"/>
    <property type="match status" value="1"/>
</dbReference>
<comment type="caution">
    <text evidence="2">The sequence shown here is derived from an EMBL/GenBank/DDBJ whole genome shotgun (WGS) entry which is preliminary data.</text>
</comment>
<dbReference type="FunFam" id="3.10.20.90:FF:000202">
    <property type="entry name" value="Small ubiquitin-related modifier I"/>
    <property type="match status" value="1"/>
</dbReference>
<dbReference type="PROSITE" id="PS50053">
    <property type="entry name" value="UBIQUITIN_2"/>
    <property type="match status" value="1"/>
</dbReference>
<evidence type="ECO:0000313" key="3">
    <source>
        <dbReference type="Proteomes" id="UP000324800"/>
    </source>
</evidence>
<dbReference type="InterPro" id="IPR000626">
    <property type="entry name" value="Ubiquitin-like_dom"/>
</dbReference>